<proteinExistence type="predicted"/>
<comment type="caution">
    <text evidence="1">The sequence shown here is derived from an EMBL/GenBank/DDBJ whole genome shotgun (WGS) entry which is preliminary data.</text>
</comment>
<dbReference type="Proteomes" id="UP000298860">
    <property type="component" value="Unassembled WGS sequence"/>
</dbReference>
<name>A0A4D4JDA3_9PSEU</name>
<organism evidence="1 2">
    <name type="scientific">Gandjariella thermophila</name>
    <dbReference type="NCBI Taxonomy" id="1931992"/>
    <lineage>
        <taxon>Bacteria</taxon>
        <taxon>Bacillati</taxon>
        <taxon>Actinomycetota</taxon>
        <taxon>Actinomycetes</taxon>
        <taxon>Pseudonocardiales</taxon>
        <taxon>Pseudonocardiaceae</taxon>
        <taxon>Gandjariella</taxon>
    </lineage>
</organism>
<evidence type="ECO:0000313" key="2">
    <source>
        <dbReference type="Proteomes" id="UP000298860"/>
    </source>
</evidence>
<keyword evidence="2" id="KW-1185">Reference proteome</keyword>
<evidence type="ECO:0000313" key="1">
    <source>
        <dbReference type="EMBL" id="GDY32376.1"/>
    </source>
</evidence>
<reference evidence="2" key="1">
    <citation type="submission" date="2019-04" db="EMBL/GenBank/DDBJ databases">
        <title>Draft genome sequence of Pseudonocardiaceae bacterium SL3-2-4.</title>
        <authorList>
            <person name="Ningsih F."/>
            <person name="Yokota A."/>
            <person name="Sakai Y."/>
            <person name="Nanatani K."/>
            <person name="Yabe S."/>
            <person name="Oetari A."/>
            <person name="Sjamsuridzal W."/>
        </authorList>
    </citation>
    <scope>NUCLEOTIDE SEQUENCE [LARGE SCALE GENOMIC DNA]</scope>
    <source>
        <strain evidence="2">SL3-2-4</strain>
    </source>
</reference>
<accession>A0A4D4JDA3</accession>
<protein>
    <submittedName>
        <fullName evidence="1">Uncharacterized protein</fullName>
    </submittedName>
</protein>
<dbReference type="EMBL" id="BJFL01000024">
    <property type="protein sequence ID" value="GDY32376.1"/>
    <property type="molecule type" value="Genomic_DNA"/>
</dbReference>
<dbReference type="AlphaFoldDB" id="A0A4D4JDA3"/>
<gene>
    <name evidence="1" type="ORF">GTS_40090</name>
</gene>
<sequence length="348" mass="37527">MFIATFTVPKATCGAVLSIHCAELGTTGVREAVLMAEIGWQNWIRPHPYAPEISRLPYHAGDDPSWDARFAGHPLSRARAWAHHVVRTASVDPRFAALPPFQLPTAEAQSAPPPEPPVEVGSTLTTVLLGLPIGGYLPLWLSNQDVAFVRLVEPESLWTRLGMGSVGRSPLAENWYRETALYSLGSGTLLLPGRYRDDRGGIPVQQVAVAPVSPEEAAAAATEDAVLETFRWLGQVALQASQRDEAVAVTPGGHQMYGRPVVLLKVVDRTSLVLARPAPVGAPLWRDNIPADYEPTADDQWSMVAPASEETMKAGGLLTRFAVSTWSVRPTELALSFGRDHPGGDAAR</sequence>